<dbReference type="GO" id="GO:0001819">
    <property type="term" value="P:positive regulation of cytokine production"/>
    <property type="evidence" value="ECO:0007669"/>
    <property type="project" value="TreeGrafter"/>
</dbReference>
<feature type="domain" description="Reverse transcriptase" evidence="4">
    <location>
        <begin position="1"/>
        <end position="235"/>
    </location>
</feature>
<dbReference type="Pfam" id="PF14854">
    <property type="entry name" value="LURAP"/>
    <property type="match status" value="1"/>
</dbReference>
<protein>
    <recommendedName>
        <fullName evidence="2">ribonuclease H</fullName>
        <ecNumber evidence="2">3.1.26.4</ecNumber>
    </recommendedName>
</protein>
<proteinExistence type="inferred from homology"/>
<keyword evidence="6" id="KW-1185">Reference proteome</keyword>
<evidence type="ECO:0000256" key="3">
    <source>
        <dbReference type="SAM" id="MobiDB-lite"/>
    </source>
</evidence>
<evidence type="ECO:0000256" key="1">
    <source>
        <dbReference type="ARBA" id="ARBA00010879"/>
    </source>
</evidence>
<dbReference type="AlphaFoldDB" id="A0AAE0RL26"/>
<dbReference type="InterPro" id="IPR043128">
    <property type="entry name" value="Rev_trsase/Diguanyl_cyclase"/>
</dbReference>
<evidence type="ECO:0000313" key="5">
    <source>
        <dbReference type="EMBL" id="KAK3557394.1"/>
    </source>
</evidence>
<dbReference type="Pfam" id="PF00078">
    <property type="entry name" value="RVT_1"/>
    <property type="match status" value="1"/>
</dbReference>
<gene>
    <name evidence="5" type="ORF">QTP70_026673</name>
</gene>
<dbReference type="InterPro" id="IPR037443">
    <property type="entry name" value="LURAP1"/>
</dbReference>
<dbReference type="Proteomes" id="UP001274896">
    <property type="component" value="Unassembled WGS sequence"/>
</dbReference>
<evidence type="ECO:0000313" key="6">
    <source>
        <dbReference type="Proteomes" id="UP001274896"/>
    </source>
</evidence>
<feature type="compositionally biased region" description="Polar residues" evidence="3">
    <location>
        <begin position="373"/>
        <end position="385"/>
    </location>
</feature>
<organism evidence="5 6">
    <name type="scientific">Hemibagrus guttatus</name>
    <dbReference type="NCBI Taxonomy" id="175788"/>
    <lineage>
        <taxon>Eukaryota</taxon>
        <taxon>Metazoa</taxon>
        <taxon>Chordata</taxon>
        <taxon>Craniata</taxon>
        <taxon>Vertebrata</taxon>
        <taxon>Euteleostomi</taxon>
        <taxon>Actinopterygii</taxon>
        <taxon>Neopterygii</taxon>
        <taxon>Teleostei</taxon>
        <taxon>Ostariophysi</taxon>
        <taxon>Siluriformes</taxon>
        <taxon>Bagridae</taxon>
        <taxon>Hemibagrus</taxon>
    </lineage>
</organism>
<feature type="compositionally biased region" description="Basic and acidic residues" evidence="3">
    <location>
        <begin position="354"/>
        <end position="372"/>
    </location>
</feature>
<dbReference type="GO" id="GO:0043123">
    <property type="term" value="P:positive regulation of canonical NF-kappaB signal transduction"/>
    <property type="evidence" value="ECO:0007669"/>
    <property type="project" value="InterPro"/>
</dbReference>
<evidence type="ECO:0000256" key="2">
    <source>
        <dbReference type="ARBA" id="ARBA00012180"/>
    </source>
</evidence>
<dbReference type="EC" id="3.1.26.4" evidence="2"/>
<dbReference type="InterPro" id="IPR043502">
    <property type="entry name" value="DNA/RNA_pol_sf"/>
</dbReference>
<dbReference type="Gene3D" id="3.30.70.270">
    <property type="match status" value="1"/>
</dbReference>
<comment type="similarity">
    <text evidence="1">Belongs to the beta type-B retroviral polymerase family. HERV class-II K(HML-2) pol subfamily.</text>
</comment>
<sequence length="448" mass="50746">HIMEEVSSSECVPDLKELEVKVGRKTPEGLLRWMRQDAAQRGEHSKVIRQESVDSGEHGLDEKIRKLKVEMTWRKRMKAYDRVPREELWYCMRKSGVAEKYVRVVQDMYERSRTVVRCAVGQTEEFNVEVGLHQGSALSPFLFAIVMDQLSEEVRQESPWTMMFADDIVICSESREQVEENLERWRFALERRGMKVSRSKTEYMCVNEREGSGTVRLQGEEVKKVQEFKYLGSTVQSNGECGKEAHLRAVDVKILQQLVALHEGIEAAKWLMEERGMLTSHCSSLTGSQYSLGGSWSSLHEPHDKLDNISIGSYLDTLADDLDEYCTSSGAESVLCSAPVCTDNSKSTQVKPNGPKEDVRPSNHDSNHEEASKSNGANTPVLDSTVKQDTDSSKALAAERLAKTLSPKGKIYKNGKVELESCKMNGKVHLEYDAHWRWVQSQDDVTFL</sequence>
<dbReference type="InterPro" id="IPR039499">
    <property type="entry name" value="LURA1/LRA25"/>
</dbReference>
<dbReference type="EMBL" id="JAUCMX010000001">
    <property type="protein sequence ID" value="KAK3557394.1"/>
    <property type="molecule type" value="Genomic_DNA"/>
</dbReference>
<comment type="caution">
    <text evidence="5">The sequence shown here is derived from an EMBL/GenBank/DDBJ whole genome shotgun (WGS) entry which is preliminary data.</text>
</comment>
<dbReference type="PANTHER" id="PTHR33767">
    <property type="entry name" value="LEUCINE RICH ADAPTOR PROTEIN 1-LIKE"/>
    <property type="match status" value="1"/>
</dbReference>
<dbReference type="InterPro" id="IPR000477">
    <property type="entry name" value="RT_dom"/>
</dbReference>
<dbReference type="PROSITE" id="PS50878">
    <property type="entry name" value="RT_POL"/>
    <property type="match status" value="1"/>
</dbReference>
<feature type="region of interest" description="Disordered" evidence="3">
    <location>
        <begin position="344"/>
        <end position="392"/>
    </location>
</feature>
<reference evidence="5" key="1">
    <citation type="submission" date="2023-06" db="EMBL/GenBank/DDBJ databases">
        <title>Male Hemibagrus guttatus genome.</title>
        <authorList>
            <person name="Bian C."/>
        </authorList>
    </citation>
    <scope>NUCLEOTIDE SEQUENCE</scope>
    <source>
        <strain evidence="5">Male_cb2023</strain>
        <tissue evidence="5">Muscle</tissue>
    </source>
</reference>
<accession>A0AAE0RL26</accession>
<dbReference type="SUPFAM" id="SSF56672">
    <property type="entry name" value="DNA/RNA polymerases"/>
    <property type="match status" value="1"/>
</dbReference>
<name>A0AAE0RL26_9TELE</name>
<dbReference type="GO" id="GO:0004523">
    <property type="term" value="F:RNA-DNA hybrid ribonuclease activity"/>
    <property type="evidence" value="ECO:0007669"/>
    <property type="project" value="UniProtKB-EC"/>
</dbReference>
<feature type="non-terminal residue" evidence="5">
    <location>
        <position position="448"/>
    </location>
</feature>
<evidence type="ECO:0000259" key="4">
    <source>
        <dbReference type="PROSITE" id="PS50878"/>
    </source>
</evidence>
<dbReference type="PANTHER" id="PTHR33767:SF2">
    <property type="entry name" value="LEUCINE RICH ADAPTOR PROTEIN 1"/>
    <property type="match status" value="1"/>
</dbReference>